<dbReference type="EMBL" id="CP014796">
    <property type="protein sequence ID" value="APX22586.1"/>
    <property type="molecule type" value="Genomic_DNA"/>
</dbReference>
<gene>
    <name evidence="1" type="ORF">Ga0080559_TMP1790</name>
</gene>
<proteinExistence type="predicted"/>
<reference evidence="1 2" key="1">
    <citation type="submission" date="2016-03" db="EMBL/GenBank/DDBJ databases">
        <title>Deep-sea bacteria in the southern Pacific.</title>
        <authorList>
            <person name="Tang K."/>
        </authorList>
    </citation>
    <scope>NUCLEOTIDE SEQUENCE [LARGE SCALE GENOMIC DNA]</scope>
    <source>
        <strain evidence="1 2">JLT2016</strain>
    </source>
</reference>
<accession>A0A1U7D3E1</accession>
<evidence type="ECO:0000313" key="1">
    <source>
        <dbReference type="EMBL" id="APX22586.1"/>
    </source>
</evidence>
<organism evidence="1 2">
    <name type="scientific">Salipiger profundus</name>
    <dbReference type="NCBI Taxonomy" id="1229727"/>
    <lineage>
        <taxon>Bacteria</taxon>
        <taxon>Pseudomonadati</taxon>
        <taxon>Pseudomonadota</taxon>
        <taxon>Alphaproteobacteria</taxon>
        <taxon>Rhodobacterales</taxon>
        <taxon>Roseobacteraceae</taxon>
        <taxon>Salipiger</taxon>
    </lineage>
</organism>
<dbReference type="AlphaFoldDB" id="A0A1U7D3E1"/>
<protein>
    <submittedName>
        <fullName evidence="1">Uncharacterized protein</fullName>
    </submittedName>
</protein>
<evidence type="ECO:0000313" key="2">
    <source>
        <dbReference type="Proteomes" id="UP000186559"/>
    </source>
</evidence>
<sequence>MRSNDKRRICHLVAPAWLSAISAVPRLVSVLTDITLGTEAR</sequence>
<dbReference type="Proteomes" id="UP000186559">
    <property type="component" value="Chromosome"/>
</dbReference>
<dbReference type="KEGG" id="tpro:Ga0080559_TMP1790"/>
<dbReference type="STRING" id="1229727.Ga0080559_TMP1790"/>
<name>A0A1U7D3E1_9RHOB</name>
<keyword evidence="2" id="KW-1185">Reference proteome</keyword>